<evidence type="ECO:0000256" key="8">
    <source>
        <dbReference type="PROSITE-ProRule" id="PRU00169"/>
    </source>
</evidence>
<comment type="caution">
    <text evidence="12">The sequence shown here is derived from an EMBL/GenBank/DDBJ whole genome shotgun (WGS) entry which is preliminary data.</text>
</comment>
<dbReference type="InterPro" id="IPR001867">
    <property type="entry name" value="OmpR/PhoB-type_DNA-bd"/>
</dbReference>
<keyword evidence="7" id="KW-0804">Transcription</keyword>
<keyword evidence="4" id="KW-0902">Two-component regulatory system</keyword>
<dbReference type="InterPro" id="IPR036388">
    <property type="entry name" value="WH-like_DNA-bd_sf"/>
</dbReference>
<dbReference type="PROSITE" id="PS51755">
    <property type="entry name" value="OMPR_PHOB"/>
    <property type="match status" value="1"/>
</dbReference>
<organism evidence="12 13">
    <name type="scientific">Caenimonas sedimenti</name>
    <dbReference type="NCBI Taxonomy" id="2596921"/>
    <lineage>
        <taxon>Bacteria</taxon>
        <taxon>Pseudomonadati</taxon>
        <taxon>Pseudomonadota</taxon>
        <taxon>Betaproteobacteria</taxon>
        <taxon>Burkholderiales</taxon>
        <taxon>Comamonadaceae</taxon>
        <taxon>Caenimonas</taxon>
    </lineage>
</organism>
<evidence type="ECO:0000313" key="13">
    <source>
        <dbReference type="Proteomes" id="UP000318199"/>
    </source>
</evidence>
<proteinExistence type="predicted"/>
<feature type="domain" description="Response regulatory" evidence="10">
    <location>
        <begin position="2"/>
        <end position="122"/>
    </location>
</feature>
<dbReference type="PROSITE" id="PS50110">
    <property type="entry name" value="RESPONSE_REGULATORY"/>
    <property type="match status" value="1"/>
</dbReference>
<dbReference type="RefSeq" id="WP_145895781.1">
    <property type="nucleotide sequence ID" value="NZ_VOBQ01000021.1"/>
</dbReference>
<evidence type="ECO:0000256" key="1">
    <source>
        <dbReference type="ARBA" id="ARBA00004496"/>
    </source>
</evidence>
<dbReference type="GO" id="GO:0006355">
    <property type="term" value="P:regulation of DNA-templated transcription"/>
    <property type="evidence" value="ECO:0007669"/>
    <property type="project" value="InterPro"/>
</dbReference>
<sequence>MRVLVVEDDEGIAQGLVLALRQEGWAADVTPTVSAALAALRVEPFQMVLLDLGLADGDGMSVLQAVRNAPAGGLPDPETPLVIMTARDQIPSRISGLDMGADDYIVKPFDPGELAARMRALRRRMAGRSRPTLVWGELEIDPATRTVRRDGVEVELSSREFGALLVLMEARPRVLSRSQIEASLYTWDAALGSNAVEVHVHHLRRKLGEGVIRTMRGVGYFVPTESPKP</sequence>
<dbReference type="CDD" id="cd00383">
    <property type="entry name" value="trans_reg_C"/>
    <property type="match status" value="1"/>
</dbReference>
<evidence type="ECO:0000256" key="9">
    <source>
        <dbReference type="PROSITE-ProRule" id="PRU01091"/>
    </source>
</evidence>
<dbReference type="OrthoDB" id="9802426at2"/>
<dbReference type="SMART" id="SM00862">
    <property type="entry name" value="Trans_reg_C"/>
    <property type="match status" value="1"/>
</dbReference>
<protein>
    <submittedName>
        <fullName evidence="12">Response regulator transcription factor</fullName>
    </submittedName>
</protein>
<evidence type="ECO:0000259" key="10">
    <source>
        <dbReference type="PROSITE" id="PS50110"/>
    </source>
</evidence>
<evidence type="ECO:0000256" key="4">
    <source>
        <dbReference type="ARBA" id="ARBA00023012"/>
    </source>
</evidence>
<evidence type="ECO:0000256" key="3">
    <source>
        <dbReference type="ARBA" id="ARBA00022553"/>
    </source>
</evidence>
<keyword evidence="13" id="KW-1185">Reference proteome</keyword>
<keyword evidence="3 8" id="KW-0597">Phosphoprotein</keyword>
<dbReference type="GO" id="GO:0005829">
    <property type="term" value="C:cytosol"/>
    <property type="evidence" value="ECO:0007669"/>
    <property type="project" value="TreeGrafter"/>
</dbReference>
<feature type="modified residue" description="4-aspartylphosphate" evidence="8">
    <location>
        <position position="51"/>
    </location>
</feature>
<feature type="domain" description="OmpR/PhoB-type" evidence="11">
    <location>
        <begin position="130"/>
        <end position="224"/>
    </location>
</feature>
<dbReference type="SUPFAM" id="SSF52172">
    <property type="entry name" value="CheY-like"/>
    <property type="match status" value="1"/>
</dbReference>
<dbReference type="GO" id="GO:0000156">
    <property type="term" value="F:phosphorelay response regulator activity"/>
    <property type="evidence" value="ECO:0007669"/>
    <property type="project" value="TreeGrafter"/>
</dbReference>
<keyword evidence="2" id="KW-0963">Cytoplasm</keyword>
<keyword evidence="6 9" id="KW-0238">DNA-binding</keyword>
<dbReference type="EMBL" id="VOBQ01000021">
    <property type="protein sequence ID" value="TWO68061.1"/>
    <property type="molecule type" value="Genomic_DNA"/>
</dbReference>
<dbReference type="AlphaFoldDB" id="A0A562ZI29"/>
<feature type="DNA-binding region" description="OmpR/PhoB-type" evidence="9">
    <location>
        <begin position="130"/>
        <end position="224"/>
    </location>
</feature>
<dbReference type="SMART" id="SM00448">
    <property type="entry name" value="REC"/>
    <property type="match status" value="1"/>
</dbReference>
<dbReference type="Gene3D" id="6.10.250.690">
    <property type="match status" value="1"/>
</dbReference>
<gene>
    <name evidence="12" type="ORF">FN976_24295</name>
</gene>
<dbReference type="InterPro" id="IPR001789">
    <property type="entry name" value="Sig_transdc_resp-reg_receiver"/>
</dbReference>
<dbReference type="InterPro" id="IPR039420">
    <property type="entry name" value="WalR-like"/>
</dbReference>
<evidence type="ECO:0000256" key="2">
    <source>
        <dbReference type="ARBA" id="ARBA00022490"/>
    </source>
</evidence>
<dbReference type="GO" id="GO:0000976">
    <property type="term" value="F:transcription cis-regulatory region binding"/>
    <property type="evidence" value="ECO:0007669"/>
    <property type="project" value="TreeGrafter"/>
</dbReference>
<evidence type="ECO:0000259" key="11">
    <source>
        <dbReference type="PROSITE" id="PS51755"/>
    </source>
</evidence>
<reference evidence="12 13" key="1">
    <citation type="submission" date="2019-07" db="EMBL/GenBank/DDBJ databases">
        <title>Caenimonas sedimenti sp. nov., isolated from activated sludge.</title>
        <authorList>
            <person name="Xu J."/>
        </authorList>
    </citation>
    <scope>NUCLEOTIDE SEQUENCE [LARGE SCALE GENOMIC DNA]</scope>
    <source>
        <strain evidence="12 13">HX-9-20</strain>
    </source>
</reference>
<dbReference type="Gene3D" id="1.10.10.10">
    <property type="entry name" value="Winged helix-like DNA-binding domain superfamily/Winged helix DNA-binding domain"/>
    <property type="match status" value="1"/>
</dbReference>
<keyword evidence="5" id="KW-0805">Transcription regulation</keyword>
<evidence type="ECO:0000256" key="5">
    <source>
        <dbReference type="ARBA" id="ARBA00023015"/>
    </source>
</evidence>
<comment type="subcellular location">
    <subcellularLocation>
        <location evidence="1">Cytoplasm</location>
    </subcellularLocation>
</comment>
<dbReference type="Proteomes" id="UP000318199">
    <property type="component" value="Unassembled WGS sequence"/>
</dbReference>
<evidence type="ECO:0000256" key="6">
    <source>
        <dbReference type="ARBA" id="ARBA00023125"/>
    </source>
</evidence>
<accession>A0A562ZI29</accession>
<dbReference type="Pfam" id="PF00486">
    <property type="entry name" value="Trans_reg_C"/>
    <property type="match status" value="1"/>
</dbReference>
<dbReference type="Gene3D" id="3.40.50.2300">
    <property type="match status" value="1"/>
</dbReference>
<dbReference type="InterPro" id="IPR011006">
    <property type="entry name" value="CheY-like_superfamily"/>
</dbReference>
<dbReference type="GO" id="GO:0032993">
    <property type="term" value="C:protein-DNA complex"/>
    <property type="evidence" value="ECO:0007669"/>
    <property type="project" value="TreeGrafter"/>
</dbReference>
<evidence type="ECO:0000313" key="12">
    <source>
        <dbReference type="EMBL" id="TWO68061.1"/>
    </source>
</evidence>
<dbReference type="PANTHER" id="PTHR48111:SF35">
    <property type="entry name" value="TRANSCRIPTIONAL REGULATORY PROTEIN QSEB"/>
    <property type="match status" value="1"/>
</dbReference>
<dbReference type="PANTHER" id="PTHR48111">
    <property type="entry name" value="REGULATOR OF RPOS"/>
    <property type="match status" value="1"/>
</dbReference>
<evidence type="ECO:0000256" key="7">
    <source>
        <dbReference type="ARBA" id="ARBA00023163"/>
    </source>
</evidence>
<dbReference type="Pfam" id="PF00072">
    <property type="entry name" value="Response_reg"/>
    <property type="match status" value="1"/>
</dbReference>
<name>A0A562ZI29_9BURK</name>